<reference evidence="2 3" key="1">
    <citation type="submission" date="2019-03" db="EMBL/GenBank/DDBJ databases">
        <title>Genomic Encyclopedia of Type Strains, Phase IV (KMG-IV): sequencing the most valuable type-strain genomes for metagenomic binning, comparative biology and taxonomic classification.</title>
        <authorList>
            <person name="Goeker M."/>
        </authorList>
    </citation>
    <scope>NUCLEOTIDE SEQUENCE [LARGE SCALE GENOMIC DNA]</scope>
    <source>
        <strain evidence="2 3">DSM 45361</strain>
    </source>
</reference>
<dbReference type="EMBL" id="SNXZ01000007">
    <property type="protein sequence ID" value="TDP92924.1"/>
    <property type="molecule type" value="Genomic_DNA"/>
</dbReference>
<accession>A0A4R6S146</accession>
<keyword evidence="3" id="KW-1185">Reference proteome</keyword>
<dbReference type="Proteomes" id="UP000295444">
    <property type="component" value="Unassembled WGS sequence"/>
</dbReference>
<comment type="caution">
    <text evidence="2">The sequence shown here is derived from an EMBL/GenBank/DDBJ whole genome shotgun (WGS) entry which is preliminary data.</text>
</comment>
<dbReference type="AlphaFoldDB" id="A0A4R6S146"/>
<protein>
    <submittedName>
        <fullName evidence="2">Uncharacterized protein DUF1524</fullName>
    </submittedName>
</protein>
<dbReference type="InterPro" id="IPR011089">
    <property type="entry name" value="GmrSD_C"/>
</dbReference>
<sequence>MLSTLLRVRPVRTWIVLVALVVAVATTIVVLAPKALAFPPDVPSKSQVQSELNALRVATEGSMTGYSRDQFPHWHTVSGTCDTREMVLKRDGTNVTVGSNCYPTSGSWFSYYDGVTRTSASEISIDHIVPLAEAWRSGASSWTISRREAFANDLDGPQLIAVTTEINSSKGDRDPSAWKPPRTSTYCGYSKFWIHTKYRWGLTLQSAEKSALQTMLNTCSY</sequence>
<dbReference type="Pfam" id="PF07510">
    <property type="entry name" value="GmrSD_C"/>
    <property type="match status" value="1"/>
</dbReference>
<evidence type="ECO:0000313" key="2">
    <source>
        <dbReference type="EMBL" id="TDP92924.1"/>
    </source>
</evidence>
<gene>
    <name evidence="2" type="ORF">EV186_107159</name>
</gene>
<organism evidence="2 3">
    <name type="scientific">Labedaea rhizosphaerae</name>
    <dbReference type="NCBI Taxonomy" id="598644"/>
    <lineage>
        <taxon>Bacteria</taxon>
        <taxon>Bacillati</taxon>
        <taxon>Actinomycetota</taxon>
        <taxon>Actinomycetes</taxon>
        <taxon>Pseudonocardiales</taxon>
        <taxon>Pseudonocardiaceae</taxon>
        <taxon>Labedaea</taxon>
    </lineage>
</organism>
<evidence type="ECO:0000259" key="1">
    <source>
        <dbReference type="Pfam" id="PF07510"/>
    </source>
</evidence>
<feature type="domain" description="GmrSD restriction endonucleases C-terminal" evidence="1">
    <location>
        <begin position="117"/>
        <end position="212"/>
    </location>
</feature>
<name>A0A4R6S146_LABRH</name>
<dbReference type="PANTHER" id="PTHR24094">
    <property type="entry name" value="SECRETED PROTEIN"/>
    <property type="match status" value="1"/>
</dbReference>
<evidence type="ECO:0000313" key="3">
    <source>
        <dbReference type="Proteomes" id="UP000295444"/>
    </source>
</evidence>
<dbReference type="PANTHER" id="PTHR24094:SF15">
    <property type="entry name" value="AMP-DEPENDENT SYNTHETASE_LIGASE DOMAIN-CONTAINING PROTEIN-RELATED"/>
    <property type="match status" value="1"/>
</dbReference>
<proteinExistence type="predicted"/>